<dbReference type="Pfam" id="PF18661">
    <property type="entry name" value="AvrLm4-7"/>
    <property type="match status" value="1"/>
</dbReference>
<dbReference type="PROSITE" id="PS51257">
    <property type="entry name" value="PROKAR_LIPOPROTEIN"/>
    <property type="match status" value="1"/>
</dbReference>
<dbReference type="Proteomes" id="UP000240883">
    <property type="component" value="Unassembled WGS sequence"/>
</dbReference>
<accession>A0A2T2NCU5</accession>
<proteinExistence type="predicted"/>
<evidence type="ECO:0000256" key="1">
    <source>
        <dbReference type="SAM" id="SignalP"/>
    </source>
</evidence>
<feature type="domain" description="Avirulence Effector AvrLm4-7" evidence="2">
    <location>
        <begin position="20"/>
        <end position="98"/>
    </location>
</feature>
<evidence type="ECO:0000259" key="2">
    <source>
        <dbReference type="Pfam" id="PF18661"/>
    </source>
</evidence>
<dbReference type="EMBL" id="KZ678140">
    <property type="protein sequence ID" value="PSN63247.1"/>
    <property type="molecule type" value="Genomic_DNA"/>
</dbReference>
<feature type="signal peptide" evidence="1">
    <location>
        <begin position="1"/>
        <end position="19"/>
    </location>
</feature>
<keyword evidence="1" id="KW-0732">Signal</keyword>
<protein>
    <recommendedName>
        <fullName evidence="2">Avirulence Effector AvrLm4-7 domain-containing protein</fullName>
    </recommendedName>
</protein>
<dbReference type="InterPro" id="IPR040621">
    <property type="entry name" value="AvrLm4-7"/>
</dbReference>
<evidence type="ECO:0000313" key="4">
    <source>
        <dbReference type="Proteomes" id="UP000240883"/>
    </source>
</evidence>
<evidence type="ECO:0000313" key="3">
    <source>
        <dbReference type="EMBL" id="PSN63247.1"/>
    </source>
</evidence>
<name>A0A2T2NCU5_CORCC</name>
<organism evidence="3 4">
    <name type="scientific">Corynespora cassiicola Philippines</name>
    <dbReference type="NCBI Taxonomy" id="1448308"/>
    <lineage>
        <taxon>Eukaryota</taxon>
        <taxon>Fungi</taxon>
        <taxon>Dikarya</taxon>
        <taxon>Ascomycota</taxon>
        <taxon>Pezizomycotina</taxon>
        <taxon>Dothideomycetes</taxon>
        <taxon>Pleosporomycetidae</taxon>
        <taxon>Pleosporales</taxon>
        <taxon>Corynesporascaceae</taxon>
        <taxon>Corynespora</taxon>
    </lineage>
</organism>
<keyword evidence="4" id="KW-1185">Reference proteome</keyword>
<reference evidence="3 4" key="1">
    <citation type="journal article" date="2018" name="Front. Microbiol.">
        <title>Genome-Wide Analysis of Corynespora cassiicola Leaf Fall Disease Putative Effectors.</title>
        <authorList>
            <person name="Lopez D."/>
            <person name="Ribeiro S."/>
            <person name="Label P."/>
            <person name="Fumanal B."/>
            <person name="Venisse J.S."/>
            <person name="Kohler A."/>
            <person name="de Oliveira R.R."/>
            <person name="Labutti K."/>
            <person name="Lipzen A."/>
            <person name="Lail K."/>
            <person name="Bauer D."/>
            <person name="Ohm R.A."/>
            <person name="Barry K.W."/>
            <person name="Spatafora J."/>
            <person name="Grigoriev I.V."/>
            <person name="Martin F.M."/>
            <person name="Pujade-Renaud V."/>
        </authorList>
    </citation>
    <scope>NUCLEOTIDE SEQUENCE [LARGE SCALE GENOMIC DNA]</scope>
    <source>
        <strain evidence="3 4">Philippines</strain>
    </source>
</reference>
<dbReference type="Gene3D" id="3.30.70.2910">
    <property type="match status" value="1"/>
</dbReference>
<dbReference type="OrthoDB" id="3789367at2759"/>
<feature type="chain" id="PRO_5015679127" description="Avirulence Effector AvrLm4-7 domain-containing protein" evidence="1">
    <location>
        <begin position="20"/>
        <end position="128"/>
    </location>
</feature>
<dbReference type="AlphaFoldDB" id="A0A2T2NCU5"/>
<gene>
    <name evidence="3" type="ORF">BS50DRAFT_648740</name>
</gene>
<sequence>MKLLLPILFLCNLFGFAAACTQWKAGFVSKQSACELDTGYWGNTCRDLTYKYIDYSNKNQARLGRDITSQLYCDPCGAVEARCYCRLHFWRIREWMGWSLPHIEDNDWAYDQAGDPFEQKNHENVKCD</sequence>